<evidence type="ECO:0000256" key="4">
    <source>
        <dbReference type="SAM" id="MobiDB-lite"/>
    </source>
</evidence>
<dbReference type="RefSeq" id="WP_377876296.1">
    <property type="nucleotide sequence ID" value="NZ_JBHMAY010000093.1"/>
</dbReference>
<protein>
    <submittedName>
        <fullName evidence="7">Transporter substrate-binding domain-containing protein</fullName>
    </submittedName>
</protein>
<dbReference type="SMART" id="SM00062">
    <property type="entry name" value="PBPb"/>
    <property type="match status" value="1"/>
</dbReference>
<keyword evidence="8" id="KW-1185">Reference proteome</keyword>
<dbReference type="PROSITE" id="PS51257">
    <property type="entry name" value="PROKAR_LIPOPROTEIN"/>
    <property type="match status" value="1"/>
</dbReference>
<evidence type="ECO:0000256" key="5">
    <source>
        <dbReference type="SAM" id="SignalP"/>
    </source>
</evidence>
<keyword evidence="2" id="KW-0813">Transport</keyword>
<evidence type="ECO:0000256" key="1">
    <source>
        <dbReference type="ARBA" id="ARBA00010333"/>
    </source>
</evidence>
<dbReference type="Proteomes" id="UP001595764">
    <property type="component" value="Unassembled WGS sequence"/>
</dbReference>
<feature type="region of interest" description="Disordered" evidence="4">
    <location>
        <begin position="291"/>
        <end position="310"/>
    </location>
</feature>
<feature type="domain" description="Solute-binding protein family 3/N-terminal" evidence="6">
    <location>
        <begin position="72"/>
        <end position="293"/>
    </location>
</feature>
<reference evidence="8" key="1">
    <citation type="journal article" date="2019" name="Int. J. Syst. Evol. Microbiol.">
        <title>The Global Catalogue of Microorganisms (GCM) 10K type strain sequencing project: providing services to taxonomists for standard genome sequencing and annotation.</title>
        <authorList>
            <consortium name="The Broad Institute Genomics Platform"/>
            <consortium name="The Broad Institute Genome Sequencing Center for Infectious Disease"/>
            <person name="Wu L."/>
            <person name="Ma J."/>
        </authorList>
    </citation>
    <scope>NUCLEOTIDE SEQUENCE [LARGE SCALE GENOMIC DNA]</scope>
    <source>
        <strain evidence="8">CGMCC 4.7682</strain>
    </source>
</reference>
<sequence>MPAPLPRRTALRAGLLAAGAVPLLASCGGGTTRTAGNPAYATLDQADAVARGPVGSGLPETPTLRRIRAQGVLRQSGSVTTPGFGMMNPATGKITGFDIGIAQLLAKYLLGTPEVDTITGGADTREAILQNQSVDVAVCTYTISKSRARLVSFAGPYYVARSGIVVGADGPQVTTVRELAGKDVAVQPGAAQEALQKACPQARAVVFEESSQCAAAVRQGRVQAWSANTAILLGKAAVDARLRMTPATYGSSPFGIGLPKDDPAFKQIVVGFLQRITADGSWRRLWEQTVGPLVSGPAPEPPRPGSVPGS</sequence>
<proteinExistence type="inferred from homology"/>
<dbReference type="PANTHER" id="PTHR30085:SF6">
    <property type="entry name" value="ABC TRANSPORTER GLUTAMINE-BINDING PROTEIN GLNH"/>
    <property type="match status" value="1"/>
</dbReference>
<keyword evidence="3 5" id="KW-0732">Signal</keyword>
<evidence type="ECO:0000259" key="6">
    <source>
        <dbReference type="SMART" id="SM00062"/>
    </source>
</evidence>
<evidence type="ECO:0000256" key="3">
    <source>
        <dbReference type="ARBA" id="ARBA00022729"/>
    </source>
</evidence>
<comment type="caution">
    <text evidence="7">The sequence shown here is derived from an EMBL/GenBank/DDBJ whole genome shotgun (WGS) entry which is preliminary data.</text>
</comment>
<dbReference type="Pfam" id="PF00497">
    <property type="entry name" value="SBP_bac_3"/>
    <property type="match status" value="1"/>
</dbReference>
<dbReference type="PANTHER" id="PTHR30085">
    <property type="entry name" value="AMINO ACID ABC TRANSPORTER PERMEASE"/>
    <property type="match status" value="1"/>
</dbReference>
<evidence type="ECO:0000313" key="7">
    <source>
        <dbReference type="EMBL" id="MFC3515725.1"/>
    </source>
</evidence>
<feature type="signal peptide" evidence="5">
    <location>
        <begin position="1"/>
        <end position="25"/>
    </location>
</feature>
<dbReference type="Gene3D" id="3.40.190.10">
    <property type="entry name" value="Periplasmic binding protein-like II"/>
    <property type="match status" value="2"/>
</dbReference>
<dbReference type="InterPro" id="IPR006311">
    <property type="entry name" value="TAT_signal"/>
</dbReference>
<dbReference type="EMBL" id="JBHRWI010000053">
    <property type="protein sequence ID" value="MFC3515725.1"/>
    <property type="molecule type" value="Genomic_DNA"/>
</dbReference>
<evidence type="ECO:0000313" key="8">
    <source>
        <dbReference type="Proteomes" id="UP001595764"/>
    </source>
</evidence>
<dbReference type="InterPro" id="IPR051455">
    <property type="entry name" value="Bact_solute-bind_prot3"/>
</dbReference>
<name>A0ABV7QUZ9_9PSEU</name>
<dbReference type="SUPFAM" id="SSF53850">
    <property type="entry name" value="Periplasmic binding protein-like II"/>
    <property type="match status" value="1"/>
</dbReference>
<evidence type="ECO:0000256" key="2">
    <source>
        <dbReference type="ARBA" id="ARBA00022448"/>
    </source>
</evidence>
<feature type="compositionally biased region" description="Pro residues" evidence="4">
    <location>
        <begin position="298"/>
        <end position="310"/>
    </location>
</feature>
<feature type="chain" id="PRO_5046673429" evidence="5">
    <location>
        <begin position="26"/>
        <end position="310"/>
    </location>
</feature>
<dbReference type="PROSITE" id="PS51318">
    <property type="entry name" value="TAT"/>
    <property type="match status" value="1"/>
</dbReference>
<dbReference type="InterPro" id="IPR001638">
    <property type="entry name" value="Solute-binding_3/MltF_N"/>
</dbReference>
<organism evidence="7 8">
    <name type="scientific">Amycolatopsis halotolerans</name>
    <dbReference type="NCBI Taxonomy" id="330083"/>
    <lineage>
        <taxon>Bacteria</taxon>
        <taxon>Bacillati</taxon>
        <taxon>Actinomycetota</taxon>
        <taxon>Actinomycetes</taxon>
        <taxon>Pseudonocardiales</taxon>
        <taxon>Pseudonocardiaceae</taxon>
        <taxon>Amycolatopsis</taxon>
    </lineage>
</organism>
<gene>
    <name evidence="7" type="ORF">ACFORO_36575</name>
</gene>
<comment type="similarity">
    <text evidence="1">Belongs to the bacterial solute-binding protein 3 family.</text>
</comment>
<accession>A0ABV7QUZ9</accession>